<evidence type="ECO:0000259" key="3">
    <source>
        <dbReference type="PROSITE" id="PS50404"/>
    </source>
</evidence>
<dbReference type="PANTHER" id="PTHR43969:SF9">
    <property type="entry name" value="GLUTATHIONE S TRANSFERASE D10, ISOFORM A-RELATED"/>
    <property type="match status" value="1"/>
</dbReference>
<organism evidence="5 6">
    <name type="scientific">Limulus polyphemus</name>
    <name type="common">Atlantic horseshoe crab</name>
    <dbReference type="NCBI Taxonomy" id="6850"/>
    <lineage>
        <taxon>Eukaryota</taxon>
        <taxon>Metazoa</taxon>
        <taxon>Ecdysozoa</taxon>
        <taxon>Arthropoda</taxon>
        <taxon>Chelicerata</taxon>
        <taxon>Merostomata</taxon>
        <taxon>Xiphosura</taxon>
        <taxon>Limulidae</taxon>
        <taxon>Limulus</taxon>
    </lineage>
</organism>
<evidence type="ECO:0000259" key="4">
    <source>
        <dbReference type="PROSITE" id="PS50405"/>
    </source>
</evidence>
<dbReference type="InterPro" id="IPR010987">
    <property type="entry name" value="Glutathione-S-Trfase_C-like"/>
</dbReference>
<dbReference type="InterPro" id="IPR036282">
    <property type="entry name" value="Glutathione-S-Trfase_C_sf"/>
</dbReference>
<dbReference type="Proteomes" id="UP000694941">
    <property type="component" value="Unplaced"/>
</dbReference>
<comment type="similarity">
    <text evidence="2">Belongs to the GST superfamily.</text>
</comment>
<dbReference type="SUPFAM" id="SSF47616">
    <property type="entry name" value="GST C-terminal domain-like"/>
    <property type="match status" value="1"/>
</dbReference>
<keyword evidence="5" id="KW-1185">Reference proteome</keyword>
<protein>
    <submittedName>
        <fullName evidence="6">Glutathione S-transferase 1-like</fullName>
    </submittedName>
</protein>
<proteinExistence type="inferred from homology"/>
<dbReference type="InterPro" id="IPR036249">
    <property type="entry name" value="Thioredoxin-like_sf"/>
</dbReference>
<evidence type="ECO:0000313" key="5">
    <source>
        <dbReference type="Proteomes" id="UP000694941"/>
    </source>
</evidence>
<dbReference type="InterPro" id="IPR040079">
    <property type="entry name" value="Glutathione_S-Trfase"/>
</dbReference>
<reference evidence="6" key="1">
    <citation type="submission" date="2025-08" db="UniProtKB">
        <authorList>
            <consortium name="RefSeq"/>
        </authorList>
    </citation>
    <scope>IDENTIFICATION</scope>
    <source>
        <tissue evidence="6">Muscle</tissue>
    </source>
</reference>
<dbReference type="SFLD" id="SFLDG00358">
    <property type="entry name" value="Main_(cytGST)"/>
    <property type="match status" value="1"/>
</dbReference>
<evidence type="ECO:0000256" key="2">
    <source>
        <dbReference type="RuleBase" id="RU003494"/>
    </source>
</evidence>
<dbReference type="PANTHER" id="PTHR43969">
    <property type="entry name" value="GLUTATHIONE S TRANSFERASE D10, ISOFORM A-RELATED"/>
    <property type="match status" value="1"/>
</dbReference>
<dbReference type="CDD" id="cd03177">
    <property type="entry name" value="GST_C_Delta_Epsilon"/>
    <property type="match status" value="1"/>
</dbReference>
<dbReference type="PROSITE" id="PS50404">
    <property type="entry name" value="GST_NTER"/>
    <property type="match status" value="1"/>
</dbReference>
<feature type="domain" description="GST N-terminal" evidence="3">
    <location>
        <begin position="20"/>
        <end position="101"/>
    </location>
</feature>
<dbReference type="RefSeq" id="XP_022239301.1">
    <property type="nucleotide sequence ID" value="XM_022383593.1"/>
</dbReference>
<dbReference type="Pfam" id="PF02798">
    <property type="entry name" value="GST_N"/>
    <property type="match status" value="1"/>
</dbReference>
<comment type="subunit">
    <text evidence="1">Homodimer.</text>
</comment>
<dbReference type="SFLD" id="SFLDS00019">
    <property type="entry name" value="Glutathione_Transferase_(cytos"/>
    <property type="match status" value="1"/>
</dbReference>
<name>A0ABM1S6P6_LIMPO</name>
<dbReference type="InterPro" id="IPR004045">
    <property type="entry name" value="Glutathione_S-Trfase_N"/>
</dbReference>
<dbReference type="Gene3D" id="3.40.30.10">
    <property type="entry name" value="Glutaredoxin"/>
    <property type="match status" value="1"/>
</dbReference>
<dbReference type="Pfam" id="PF00043">
    <property type="entry name" value="GST_C"/>
    <property type="match status" value="1"/>
</dbReference>
<dbReference type="CDD" id="cd03045">
    <property type="entry name" value="GST_N_Delta_Epsilon"/>
    <property type="match status" value="1"/>
</dbReference>
<dbReference type="SFLD" id="SFLDG01153">
    <property type="entry name" value="Main.4:_Theta-like"/>
    <property type="match status" value="1"/>
</dbReference>
<dbReference type="PROSITE" id="PS50405">
    <property type="entry name" value="GST_CTER"/>
    <property type="match status" value="1"/>
</dbReference>
<dbReference type="SUPFAM" id="SSF52833">
    <property type="entry name" value="Thioredoxin-like"/>
    <property type="match status" value="1"/>
</dbReference>
<evidence type="ECO:0000256" key="1">
    <source>
        <dbReference type="ARBA" id="ARBA00011738"/>
    </source>
</evidence>
<accession>A0ABM1S6P6</accession>
<dbReference type="GeneID" id="106457591"/>
<feature type="domain" description="GST C-terminal" evidence="4">
    <location>
        <begin position="107"/>
        <end position="226"/>
    </location>
</feature>
<evidence type="ECO:0000313" key="6">
    <source>
        <dbReference type="RefSeq" id="XP_022239301.1"/>
    </source>
</evidence>
<dbReference type="InterPro" id="IPR004046">
    <property type="entry name" value="GST_C"/>
</dbReference>
<sequence length="231" mass="26723">MPFDCLSCLRKPNSTVPMGDPIDFYYWTVSSPSRAVLMTAKELGVNLNLIKVDLMTEEHLKPEFVKINFMHTLPTIVDNGFTLWESRSIMLYLYQKFAKTDRLYPCDPQRRALVDRMLYFDMGTLYSAAHDLVFPKLLGQLTEIDTDQEKKLKEALGYFEQFIGDNNYVAGNSLTLADLSVLGSLTVLDLIDYKIEGFPKVQSWLQRMETELPYYNEVNKEPIEEFKASRK</sequence>
<dbReference type="Gene3D" id="1.20.1050.10">
    <property type="match status" value="1"/>
</dbReference>
<gene>
    <name evidence="6" type="primary">LOC106457591</name>
</gene>